<organism evidence="2 3">
    <name type="scientific">Blastocystis sp. subtype 1 (strain ATCC 50177 / NandII)</name>
    <dbReference type="NCBI Taxonomy" id="478820"/>
    <lineage>
        <taxon>Eukaryota</taxon>
        <taxon>Sar</taxon>
        <taxon>Stramenopiles</taxon>
        <taxon>Bigyra</taxon>
        <taxon>Opalozoa</taxon>
        <taxon>Opalinata</taxon>
        <taxon>Blastocystidae</taxon>
        <taxon>Blastocystis</taxon>
    </lineage>
</organism>
<evidence type="ECO:0000313" key="3">
    <source>
        <dbReference type="Proteomes" id="UP000078348"/>
    </source>
</evidence>
<dbReference type="AlphaFoldDB" id="A0A196S614"/>
<name>A0A196S614_BLAHN</name>
<dbReference type="PANTHER" id="PTHR21021:SF16">
    <property type="entry name" value="TIP41-LIKE PROTEIN"/>
    <property type="match status" value="1"/>
</dbReference>
<gene>
    <name evidence="2" type="ORF">AV274_5863</name>
</gene>
<comment type="similarity">
    <text evidence="1">Belongs to the TIP41 family.</text>
</comment>
<dbReference type="EMBL" id="LXWW01000543">
    <property type="protein sequence ID" value="OAO12508.1"/>
    <property type="molecule type" value="Genomic_DNA"/>
</dbReference>
<accession>A0A196S614</accession>
<dbReference type="PANTHER" id="PTHR21021">
    <property type="entry name" value="GAF/PUTATIVE CYTOSKELETAL PROTEIN"/>
    <property type="match status" value="1"/>
</dbReference>
<comment type="caution">
    <text evidence="2">The sequence shown here is derived from an EMBL/GenBank/DDBJ whole genome shotgun (WGS) entry which is preliminary data.</text>
</comment>
<dbReference type="GO" id="GO:0031929">
    <property type="term" value="P:TOR signaling"/>
    <property type="evidence" value="ECO:0007669"/>
    <property type="project" value="TreeGrafter"/>
</dbReference>
<proteinExistence type="inferred from homology"/>
<dbReference type="Proteomes" id="UP000078348">
    <property type="component" value="Unassembled WGS sequence"/>
</dbReference>
<dbReference type="GO" id="GO:0005829">
    <property type="term" value="C:cytosol"/>
    <property type="evidence" value="ECO:0007669"/>
    <property type="project" value="TreeGrafter"/>
</dbReference>
<sequence length="230" mass="27328">MHETESNRRVFHHGHVWTKEWEMHLPEMLFANNAITIRKKDSSHTFQINSECILKNRCKDNEFDPLLIKLENVKTNSSIPVYSDGYHWAFPSLGAVVDSVEEETQSALPYHQIASRDPILWSAAFILFEDELHDFGRVFCDCRVRVMRDFFYLLLQEYIQIDNQVIYVISHRYYYAFSSNRILHDFMLQKLEWTAIPRAAYSLLFEDIHQVSRFQSAFITEKHRVTSIPF</sequence>
<keyword evidence="3" id="KW-1185">Reference proteome</keyword>
<dbReference type="OrthoDB" id="10253878at2759"/>
<reference evidence="2 3" key="1">
    <citation type="submission" date="2016-05" db="EMBL/GenBank/DDBJ databases">
        <title>Nuclear genome of Blastocystis sp. subtype 1 NandII.</title>
        <authorList>
            <person name="Gentekaki E."/>
            <person name="Curtis B."/>
            <person name="Stairs C."/>
            <person name="Eme L."/>
            <person name="Herman E."/>
            <person name="Klimes V."/>
            <person name="Arias M.C."/>
            <person name="Elias M."/>
            <person name="Hilliou F."/>
            <person name="Klute M."/>
            <person name="Malik S.-B."/>
            <person name="Pightling A."/>
            <person name="Rachubinski R."/>
            <person name="Salas D."/>
            <person name="Schlacht A."/>
            <person name="Suga H."/>
            <person name="Archibald J."/>
            <person name="Ball S.G."/>
            <person name="Clark G."/>
            <person name="Dacks J."/>
            <person name="Van Der Giezen M."/>
            <person name="Tsaousis A."/>
            <person name="Roger A."/>
        </authorList>
    </citation>
    <scope>NUCLEOTIDE SEQUENCE [LARGE SCALE GENOMIC DNA]</scope>
    <source>
        <strain evidence="3">ATCC 50177 / NandII</strain>
    </source>
</reference>
<dbReference type="InterPro" id="IPR051330">
    <property type="entry name" value="Phosphatase_reg/MetRdx"/>
</dbReference>
<evidence type="ECO:0000313" key="2">
    <source>
        <dbReference type="EMBL" id="OAO12508.1"/>
    </source>
</evidence>
<dbReference type="Pfam" id="PF04176">
    <property type="entry name" value="TIP41"/>
    <property type="match status" value="1"/>
</dbReference>
<dbReference type="STRING" id="478820.A0A196S614"/>
<dbReference type="InterPro" id="IPR007303">
    <property type="entry name" value="TIP41-like"/>
</dbReference>
<evidence type="ECO:0000256" key="1">
    <source>
        <dbReference type="ARBA" id="ARBA00006658"/>
    </source>
</evidence>
<protein>
    <submittedName>
        <fullName evidence="2">TIP41-like protein</fullName>
    </submittedName>
</protein>